<name>A0ABY7EDE6_MYAAR</name>
<dbReference type="EMBL" id="CP111017">
    <property type="protein sequence ID" value="WAR08045.1"/>
    <property type="molecule type" value="Genomic_DNA"/>
</dbReference>
<evidence type="ECO:0000256" key="3">
    <source>
        <dbReference type="SAM" id="SignalP"/>
    </source>
</evidence>
<keyword evidence="1" id="KW-1015">Disulfide bond</keyword>
<organism evidence="5 6">
    <name type="scientific">Mya arenaria</name>
    <name type="common">Soft-shell clam</name>
    <dbReference type="NCBI Taxonomy" id="6604"/>
    <lineage>
        <taxon>Eukaryota</taxon>
        <taxon>Metazoa</taxon>
        <taxon>Spiralia</taxon>
        <taxon>Lophotrochozoa</taxon>
        <taxon>Mollusca</taxon>
        <taxon>Bivalvia</taxon>
        <taxon>Autobranchia</taxon>
        <taxon>Heteroconchia</taxon>
        <taxon>Euheterodonta</taxon>
        <taxon>Imparidentia</taxon>
        <taxon>Neoheterodontei</taxon>
        <taxon>Myida</taxon>
        <taxon>Myoidea</taxon>
        <taxon>Myidae</taxon>
        <taxon>Mya</taxon>
    </lineage>
</organism>
<dbReference type="InterPro" id="IPR001190">
    <property type="entry name" value="SRCR"/>
</dbReference>
<keyword evidence="6" id="KW-1185">Reference proteome</keyword>
<dbReference type="InterPro" id="IPR036772">
    <property type="entry name" value="SRCR-like_dom_sf"/>
</dbReference>
<feature type="chain" id="PRO_5046644059" description="SRCR domain-containing protein" evidence="3">
    <location>
        <begin position="21"/>
        <end position="233"/>
    </location>
</feature>
<sequence>MGKMETVMFILLGILYQLNANVILSDDTTVRLVDGATHYEGPIEVYMNERWGSICDDFFDTNAASSFYHLQDTTIEDSESGNVTNAHGKLTTYTAAPEAGNYYRRCQKGTFLNPVNNCTRKAIRDLHAKVLDGSLNSKEALTKLKKETNALTTATENLPTAGDLQNVNQILDEIIDIIEINSSTIENDTDKGVGAVSVLTTIDRFLSKVVNSSDGNFTMEVDKPNLYVFKFIS</sequence>
<evidence type="ECO:0000256" key="1">
    <source>
        <dbReference type="ARBA" id="ARBA00023157"/>
    </source>
</evidence>
<evidence type="ECO:0000259" key="4">
    <source>
        <dbReference type="PROSITE" id="PS50287"/>
    </source>
</evidence>
<dbReference type="SUPFAM" id="SSF56487">
    <property type="entry name" value="SRCR-like"/>
    <property type="match status" value="1"/>
</dbReference>
<dbReference type="Gene3D" id="3.10.250.10">
    <property type="entry name" value="SRCR-like domain"/>
    <property type="match status" value="1"/>
</dbReference>
<comment type="caution">
    <text evidence="2">Lacks conserved residue(s) required for the propagation of feature annotation.</text>
</comment>
<feature type="signal peptide" evidence="3">
    <location>
        <begin position="1"/>
        <end position="20"/>
    </location>
</feature>
<evidence type="ECO:0000313" key="5">
    <source>
        <dbReference type="EMBL" id="WAR08045.1"/>
    </source>
</evidence>
<protein>
    <recommendedName>
        <fullName evidence="4">SRCR domain-containing protein</fullName>
    </recommendedName>
</protein>
<dbReference type="PROSITE" id="PS50287">
    <property type="entry name" value="SRCR_2"/>
    <property type="match status" value="1"/>
</dbReference>
<evidence type="ECO:0000313" key="6">
    <source>
        <dbReference type="Proteomes" id="UP001164746"/>
    </source>
</evidence>
<keyword evidence="3" id="KW-0732">Signal</keyword>
<gene>
    <name evidence="5" type="ORF">MAR_018003</name>
</gene>
<proteinExistence type="predicted"/>
<reference evidence="5" key="1">
    <citation type="submission" date="2022-11" db="EMBL/GenBank/DDBJ databases">
        <title>Centuries of genome instability and evolution in soft-shell clam transmissible cancer (bioRxiv).</title>
        <authorList>
            <person name="Hart S.F.M."/>
            <person name="Yonemitsu M.A."/>
            <person name="Giersch R.M."/>
            <person name="Beal B.F."/>
            <person name="Arriagada G."/>
            <person name="Davis B.W."/>
            <person name="Ostrander E.A."/>
            <person name="Goff S.P."/>
            <person name="Metzger M.J."/>
        </authorList>
    </citation>
    <scope>NUCLEOTIDE SEQUENCE</scope>
    <source>
        <strain evidence="5">MELC-2E11</strain>
        <tissue evidence="5">Siphon/mantle</tissue>
    </source>
</reference>
<accession>A0ABY7EDE6</accession>
<dbReference type="Proteomes" id="UP001164746">
    <property type="component" value="Chromosome 6"/>
</dbReference>
<evidence type="ECO:0000256" key="2">
    <source>
        <dbReference type="PROSITE-ProRule" id="PRU00196"/>
    </source>
</evidence>
<feature type="domain" description="SRCR" evidence="4">
    <location>
        <begin position="30"/>
        <end position="65"/>
    </location>
</feature>